<organism evidence="1 2">
    <name type="scientific">Yersinia frederiksenii</name>
    <dbReference type="NCBI Taxonomy" id="29484"/>
    <lineage>
        <taxon>Bacteria</taxon>
        <taxon>Pseudomonadati</taxon>
        <taxon>Pseudomonadota</taxon>
        <taxon>Gammaproteobacteria</taxon>
        <taxon>Enterobacterales</taxon>
        <taxon>Yersiniaceae</taxon>
        <taxon>Yersinia</taxon>
    </lineage>
</organism>
<gene>
    <name evidence="1" type="ORF">NCTC11470_00941</name>
</gene>
<protein>
    <submittedName>
        <fullName evidence="1">Uncharacterized protein</fullName>
    </submittedName>
</protein>
<evidence type="ECO:0000313" key="2">
    <source>
        <dbReference type="Proteomes" id="UP000254835"/>
    </source>
</evidence>
<evidence type="ECO:0000313" key="1">
    <source>
        <dbReference type="EMBL" id="SUP75921.1"/>
    </source>
</evidence>
<accession>A0A380PQX9</accession>
<name>A0A380PQX9_YERFR</name>
<reference evidence="1 2" key="1">
    <citation type="submission" date="2018-06" db="EMBL/GenBank/DDBJ databases">
        <authorList>
            <consortium name="Pathogen Informatics"/>
            <person name="Doyle S."/>
        </authorList>
    </citation>
    <scope>NUCLEOTIDE SEQUENCE [LARGE SCALE GENOMIC DNA]</scope>
    <source>
        <strain evidence="1 2">NCTC11470</strain>
    </source>
</reference>
<dbReference type="EMBL" id="UHJA01000001">
    <property type="protein sequence ID" value="SUP75921.1"/>
    <property type="molecule type" value="Genomic_DNA"/>
</dbReference>
<proteinExistence type="predicted"/>
<dbReference type="Proteomes" id="UP000254835">
    <property type="component" value="Unassembled WGS sequence"/>
</dbReference>
<sequence length="221" mass="25895">MFLDGKLYMNPLGFFRKFEENEQYNIADRHEGAYRIIDPYDVTISSNGNVIDPKNIIGRIVFNHKWTDCINVFCMTLIPPIRIRMNNSSSDMNIVETKCYYGVLEGSESLGSSAVIINDVHEFVTRIKKKLDLMISSETINEYRAAPIEYYSENGESIRLDTFDFRSVFLKNSKYSHQQEYRIAIDRLMTDEEIYVLEIGDLRDISWTLDSSDRRQFEKVF</sequence>
<dbReference type="AlphaFoldDB" id="A0A380PQX9"/>